<organism evidence="2 3">
    <name type="scientific">Aphanomyces astaci</name>
    <name type="common">Crayfish plague agent</name>
    <dbReference type="NCBI Taxonomy" id="112090"/>
    <lineage>
        <taxon>Eukaryota</taxon>
        <taxon>Sar</taxon>
        <taxon>Stramenopiles</taxon>
        <taxon>Oomycota</taxon>
        <taxon>Saprolegniomycetes</taxon>
        <taxon>Saprolegniales</taxon>
        <taxon>Verrucalvaceae</taxon>
        <taxon>Aphanomyces</taxon>
    </lineage>
</organism>
<reference evidence="2 3" key="1">
    <citation type="journal article" date="2018" name="J. Invertebr. Pathol.">
        <title>New genotyping method for the causative agent of crayfish plague (Aphanomyces astaci) based on whole genome data.</title>
        <authorList>
            <person name="Minardi D."/>
            <person name="Studholme D.J."/>
            <person name="van der Giezen M."/>
            <person name="Pretto T."/>
            <person name="Oidtmann B."/>
        </authorList>
    </citation>
    <scope>NUCLEOTIDE SEQUENCE [LARGE SCALE GENOMIC DNA]</scope>
    <source>
        <strain evidence="2 3">KB13</strain>
    </source>
</reference>
<sequence length="428" mass="46850">MMNLDTYSLDNYEDAGLAARKAIVAKAESDTLRTATTETLEENALDGSMARPNAVQYLLSSFAPSVRTAWDSYTSPSLLWSAILERHEIVNNVNDPTTLIAKINELKYSSSLGAHARIATLASLVKQCQRAMIPPDLTSMTPQQVHDFYCEWTSSIIKSLTNMALPIPLPVSNIAAPAYPSSAPRLRHAPFKTTMLNITELPVVVMTTITTTAVVVAHPNALVLLRETAVSRPAHQGPINLGATKTPTIEVLVITAGAVPPRMAIHHVPPSRSPPKLRLHLLLLRLTSIPPLSYFHPLPPLHLSHPTPCILRVNAALTPLVKTTSTIQCYLGLTKSHLHHCSHNRVTYTTPVVYYNYCFLNQAASQLYSVSLRALFSSFSLSEHDSDEPLAPPPLGKAESSGDEDRAFKDNEGSFYHPTVQHMQPLVA</sequence>
<proteinExistence type="predicted"/>
<dbReference type="AlphaFoldDB" id="A0A9X8E6A0"/>
<accession>A0A9X8E6A0</accession>
<name>A0A9X8E6A0_APHAT</name>
<evidence type="ECO:0000256" key="1">
    <source>
        <dbReference type="SAM" id="MobiDB-lite"/>
    </source>
</evidence>
<protein>
    <submittedName>
        <fullName evidence="2">Uncharacterized protein</fullName>
    </submittedName>
</protein>
<gene>
    <name evidence="2" type="ORF">DYB28_000352</name>
</gene>
<evidence type="ECO:0000313" key="2">
    <source>
        <dbReference type="EMBL" id="RLO09859.1"/>
    </source>
</evidence>
<feature type="region of interest" description="Disordered" evidence="1">
    <location>
        <begin position="385"/>
        <end position="417"/>
    </location>
</feature>
<evidence type="ECO:0000313" key="3">
    <source>
        <dbReference type="Proteomes" id="UP000275652"/>
    </source>
</evidence>
<dbReference type="EMBL" id="QUTI01019093">
    <property type="protein sequence ID" value="RLO09859.1"/>
    <property type="molecule type" value="Genomic_DNA"/>
</dbReference>
<dbReference type="Proteomes" id="UP000275652">
    <property type="component" value="Unassembled WGS sequence"/>
</dbReference>
<feature type="compositionally biased region" description="Basic and acidic residues" evidence="1">
    <location>
        <begin position="403"/>
        <end position="412"/>
    </location>
</feature>
<comment type="caution">
    <text evidence="2">The sequence shown here is derived from an EMBL/GenBank/DDBJ whole genome shotgun (WGS) entry which is preliminary data.</text>
</comment>